<dbReference type="Proteomes" id="UP001190700">
    <property type="component" value="Unassembled WGS sequence"/>
</dbReference>
<evidence type="ECO:0000259" key="2">
    <source>
        <dbReference type="Pfam" id="PF03407"/>
    </source>
</evidence>
<keyword evidence="4" id="KW-1185">Reference proteome</keyword>
<feature type="signal peptide" evidence="1">
    <location>
        <begin position="1"/>
        <end position="17"/>
    </location>
</feature>
<gene>
    <name evidence="3" type="ORF">CYMTET_22756</name>
</gene>
<dbReference type="Pfam" id="PF03407">
    <property type="entry name" value="Nucleotid_trans"/>
    <property type="match status" value="1"/>
</dbReference>
<sequence>MTIMALANLLATAAGHAYLHETASHLQRHRTDFGFSVVFFFDYRFRDLAINLVANMRLNGLTNEVAGTNDPDQCGYLDQAAKEHPVLCSTIERARHPEFDLKGLWLGSVNMRAFFTFWVVRAGNNILWVDTDVAFTRSPQSTLEALAAAGVHVASNKQSRGPRYDFNTGIVYVRSTASTIGLLGDMWDKIVNETRKQEAGDPTSKNFDQYIFTEQVESRLGDSRSVRLTWDQYQEDCDIGTGASKSGATVSGCHFDPAAVQRLREMQETREPITYNNFTYQIVPDEIFGWKETVFKIFKAHREARTRPAVSELPAVLHVKAGTGGRLADKVRFLQELGLWAGPNITPGRIPPARLKAVSFTGKEPAEDLAEQLIGLCDEARLHATLLVYPTVDCDAPQVVTVFPWPQLASFECYMAEGYSFLGGKRKAAVTKSCEPQHLAPFEVPFFKLANESAHTVNGTAEVAALDMAPSLDKIALLVSYCGHQLQWLNTSEIACARYDILIYHRCGPSPLPLLPRRLHNCTMVKPAKNLGQEAVVFYQHLARSYEEGLHRVVAFIPGEPSCGAHSSCDYTHSLEQCACLTTLLVRLAALDVHRTGFATLGTHVEPVRSTSWTDVCKAVGNFSGLARASEACAAGGLTWIAAAGDMLAVSSAHVRRHPKEVYEQMAAALDAQSGHGAKWWAQVEQRTSGLLFGCAPLGWLRTAADGSLCIDWGPEWCACAGQRSLKHTLPAKPCACSVVTPLKAAAYWRATPIDQCLAFSCDLGVEGKAVAALSDVRDGAGMSSMQHATVSKGNASLGAAVSHEVLPEGSPDELLHVQEALALTQML</sequence>
<dbReference type="InterPro" id="IPR005069">
    <property type="entry name" value="Nucl-diP-sugar_transferase"/>
</dbReference>
<keyword evidence="1" id="KW-0732">Signal</keyword>
<reference evidence="3 4" key="1">
    <citation type="journal article" date="2015" name="Genome Biol. Evol.">
        <title>Comparative Genomics of a Bacterivorous Green Alga Reveals Evolutionary Causalities and Consequences of Phago-Mixotrophic Mode of Nutrition.</title>
        <authorList>
            <person name="Burns J.A."/>
            <person name="Paasch A."/>
            <person name="Narechania A."/>
            <person name="Kim E."/>
        </authorList>
    </citation>
    <scope>NUCLEOTIDE SEQUENCE [LARGE SCALE GENOMIC DNA]</scope>
    <source>
        <strain evidence="3 4">PLY_AMNH</strain>
    </source>
</reference>
<feature type="chain" id="PRO_5042188786" description="Nucleotide-diphospho-sugar transferase domain-containing protein" evidence="1">
    <location>
        <begin position="18"/>
        <end position="828"/>
    </location>
</feature>
<dbReference type="AlphaFoldDB" id="A0AAE0FZA5"/>
<evidence type="ECO:0000313" key="4">
    <source>
        <dbReference type="Proteomes" id="UP001190700"/>
    </source>
</evidence>
<comment type="caution">
    <text evidence="3">The sequence shown here is derived from an EMBL/GenBank/DDBJ whole genome shotgun (WGS) entry which is preliminary data.</text>
</comment>
<evidence type="ECO:0000256" key="1">
    <source>
        <dbReference type="SAM" id="SignalP"/>
    </source>
</evidence>
<evidence type="ECO:0000313" key="3">
    <source>
        <dbReference type="EMBL" id="KAK3268754.1"/>
    </source>
</evidence>
<protein>
    <recommendedName>
        <fullName evidence="2">Nucleotide-diphospho-sugar transferase domain-containing protein</fullName>
    </recommendedName>
</protein>
<organism evidence="3 4">
    <name type="scientific">Cymbomonas tetramitiformis</name>
    <dbReference type="NCBI Taxonomy" id="36881"/>
    <lineage>
        <taxon>Eukaryota</taxon>
        <taxon>Viridiplantae</taxon>
        <taxon>Chlorophyta</taxon>
        <taxon>Pyramimonadophyceae</taxon>
        <taxon>Pyramimonadales</taxon>
        <taxon>Pyramimonadaceae</taxon>
        <taxon>Cymbomonas</taxon>
    </lineage>
</organism>
<accession>A0AAE0FZA5</accession>
<name>A0AAE0FZA5_9CHLO</name>
<proteinExistence type="predicted"/>
<feature type="domain" description="Nucleotide-diphospho-sugar transferase" evidence="2">
    <location>
        <begin position="111"/>
        <end position="331"/>
    </location>
</feature>
<dbReference type="EMBL" id="LGRX02011602">
    <property type="protein sequence ID" value="KAK3268754.1"/>
    <property type="molecule type" value="Genomic_DNA"/>
</dbReference>